<dbReference type="EMBL" id="JAHLQF010000004">
    <property type="protein sequence ID" value="MBU5485859.1"/>
    <property type="molecule type" value="Genomic_DNA"/>
</dbReference>
<dbReference type="RefSeq" id="WP_216440461.1">
    <property type="nucleotide sequence ID" value="NZ_JAHLQF010000004.1"/>
</dbReference>
<name>A0ABS6ENC4_9CLOT</name>
<dbReference type="PROSITE" id="PS51257">
    <property type="entry name" value="PROKAR_LIPOPROTEIN"/>
    <property type="match status" value="1"/>
</dbReference>
<feature type="domain" description="NodB homology" evidence="1">
    <location>
        <begin position="300"/>
        <end position="478"/>
    </location>
</feature>
<dbReference type="PROSITE" id="PS51677">
    <property type="entry name" value="NODB"/>
    <property type="match status" value="3"/>
</dbReference>
<keyword evidence="3" id="KW-1185">Reference proteome</keyword>
<dbReference type="Pfam" id="PF01522">
    <property type="entry name" value="Polysacc_deac_1"/>
    <property type="match status" value="3"/>
</dbReference>
<gene>
    <name evidence="2" type="ORF">KQI86_16180</name>
</gene>
<dbReference type="PANTHER" id="PTHR10587">
    <property type="entry name" value="GLYCOSYL TRANSFERASE-RELATED"/>
    <property type="match status" value="1"/>
</dbReference>
<sequence length="713" mass="80278">MDVWKKELKRKKLHLIILILLMISMLLTSCYKGKNKADTKNPDFNEYNSYALDENMDEEKILALVQSADTSKLKTISKVNTISKSIALTLEGMGDKDTMDRILDLLDKYNSKATFFLPGMRVAEEPDIAMNIVKRGHDIGNNTLNRKSKLDSLDIKEIYKEIALSNQIIEKETKVKTNLLRVKGANYTDHILKAAAADGYVAAVGYNFNMQTTSKTNSEIKKYFSSHINRGDIVTIDANKEDALDLTEFVLKDAVRQGYNILNVNELLKKEYITDKSIFSASENKGRNKGVFSYAYTTKKAVALTFEGMGDKAMMNGILNALDENHIKATFFLPAFAVYDHTDIAKEILKRGHEIESNSLERKDLTQLDYNKVLEQIHMADKIFKDKLGISPKYLRPTFGSANDTVCKAADALGYTVVTYSKNPKDTDMKSAKEIEEYIKKKITRGEIITLNASTNPAVIEAIPLIAKHVRYTGYDFVTIDELYKSQYERKPLEQIPGFNAASVKLNNGGIQKELIHKLPKSAGKTVALTFDDWGSDRTVTAVLDILKANGIKASFFIRGKGAEANPNLLMAIAQDGHDIANHTYSHTTTGEQSIQELQEDIVKCHQVLTSAIQRQPEMFFRPPQFKIDEERAAAIQASGYRNVIMSELSPHDWNTQKSPKEILDDIFNRVEDGSIITLHILDDSSVLEVLQPTIDELRRRGYSFAKISDYIK</sequence>
<feature type="domain" description="NodB homology" evidence="1">
    <location>
        <begin position="84"/>
        <end position="262"/>
    </location>
</feature>
<dbReference type="CDD" id="cd10917">
    <property type="entry name" value="CE4_NodB_like_6s_7s"/>
    <property type="match status" value="3"/>
</dbReference>
<protein>
    <submittedName>
        <fullName evidence="2">Polysaccharide deacetylase family protein</fullName>
    </submittedName>
</protein>
<dbReference type="Proteomes" id="UP000726170">
    <property type="component" value="Unassembled WGS sequence"/>
</dbReference>
<evidence type="ECO:0000313" key="2">
    <source>
        <dbReference type="EMBL" id="MBU5485859.1"/>
    </source>
</evidence>
<accession>A0ABS6ENC4</accession>
<dbReference type="InterPro" id="IPR050248">
    <property type="entry name" value="Polysacc_deacetylase_ArnD"/>
</dbReference>
<organism evidence="2 3">
    <name type="scientific">Clostridium mobile</name>
    <dbReference type="NCBI Taxonomy" id="2841512"/>
    <lineage>
        <taxon>Bacteria</taxon>
        <taxon>Bacillati</taxon>
        <taxon>Bacillota</taxon>
        <taxon>Clostridia</taxon>
        <taxon>Eubacteriales</taxon>
        <taxon>Clostridiaceae</taxon>
        <taxon>Clostridium</taxon>
    </lineage>
</organism>
<proteinExistence type="predicted"/>
<evidence type="ECO:0000313" key="3">
    <source>
        <dbReference type="Proteomes" id="UP000726170"/>
    </source>
</evidence>
<feature type="domain" description="NodB homology" evidence="1">
    <location>
        <begin position="525"/>
        <end position="706"/>
    </location>
</feature>
<comment type="caution">
    <text evidence="2">The sequence shown here is derived from an EMBL/GenBank/DDBJ whole genome shotgun (WGS) entry which is preliminary data.</text>
</comment>
<evidence type="ECO:0000259" key="1">
    <source>
        <dbReference type="PROSITE" id="PS51677"/>
    </source>
</evidence>
<dbReference type="InterPro" id="IPR002509">
    <property type="entry name" value="NODB_dom"/>
</dbReference>
<reference evidence="2 3" key="1">
    <citation type="submission" date="2021-06" db="EMBL/GenBank/DDBJ databases">
        <authorList>
            <person name="Sun Q."/>
            <person name="Li D."/>
        </authorList>
    </citation>
    <scope>NUCLEOTIDE SEQUENCE [LARGE SCALE GENOMIC DNA]</scope>
    <source>
        <strain evidence="2 3">MSJ-11</strain>
    </source>
</reference>